<dbReference type="KEGG" id="cthe:Chro_5740"/>
<keyword evidence="1" id="KW-0614">Plasmid</keyword>
<dbReference type="SUPFAM" id="SSF51713">
    <property type="entry name" value="tRNA-guanine transglycosylase"/>
    <property type="match status" value="1"/>
</dbReference>
<proteinExistence type="predicted"/>
<dbReference type="Gene3D" id="3.20.20.105">
    <property type="entry name" value="Queuine tRNA-ribosyltransferase-like"/>
    <property type="match status" value="1"/>
</dbReference>
<dbReference type="Proteomes" id="UP000010384">
    <property type="component" value="Plasmid pCHRO.01"/>
</dbReference>
<dbReference type="EMBL" id="CP003598">
    <property type="protein sequence ID" value="AFY91086.1"/>
    <property type="molecule type" value="Genomic_DNA"/>
</dbReference>
<geneLocation type="plasmid" evidence="1 2">
    <name>pCHRO.01</name>
</geneLocation>
<reference evidence="1 2" key="1">
    <citation type="submission" date="2012-06" db="EMBL/GenBank/DDBJ databases">
        <title>Finished plasmid 1 of genome of Chroococcidiopsis thermalis PCC 7203.</title>
        <authorList>
            <consortium name="US DOE Joint Genome Institute"/>
            <person name="Gugger M."/>
            <person name="Coursin T."/>
            <person name="Rippka R."/>
            <person name="Tandeau De Marsac N."/>
            <person name="Huntemann M."/>
            <person name="Wei C.-L."/>
            <person name="Han J."/>
            <person name="Detter J.C."/>
            <person name="Han C."/>
            <person name="Tapia R."/>
            <person name="Davenport K."/>
            <person name="Daligault H."/>
            <person name="Erkkila T."/>
            <person name="Gu W."/>
            <person name="Munk A.C.C."/>
            <person name="Teshima H."/>
            <person name="Xu Y."/>
            <person name="Chain P."/>
            <person name="Chen A."/>
            <person name="Krypides N."/>
            <person name="Mavromatis K."/>
            <person name="Markowitz V."/>
            <person name="Szeto E."/>
            <person name="Ivanova N."/>
            <person name="Mikhailova N."/>
            <person name="Ovchinnikova G."/>
            <person name="Pagani I."/>
            <person name="Pati A."/>
            <person name="Goodwin L."/>
            <person name="Peters L."/>
            <person name="Pitluck S."/>
            <person name="Woyke T."/>
            <person name="Kerfeld C."/>
        </authorList>
    </citation>
    <scope>NUCLEOTIDE SEQUENCE [LARGE SCALE GENOMIC DNA]</scope>
    <source>
        <strain evidence="1 2">PCC 7203</strain>
        <plasmid evidence="1 2">pCHRO.01</plasmid>
    </source>
</reference>
<dbReference type="InParanoid" id="K9U9G8"/>
<dbReference type="HOGENOM" id="CLU_945678_0_0_3"/>
<protein>
    <recommendedName>
        <fullName evidence="3">tRNA-guanine(15) transglycosylase-like domain-containing protein</fullName>
    </recommendedName>
</protein>
<dbReference type="RefSeq" id="WP_015163023.1">
    <property type="nucleotide sequence ID" value="NC_019699.1"/>
</dbReference>
<name>K9U9G8_CHRTP</name>
<dbReference type="GO" id="GO:0006400">
    <property type="term" value="P:tRNA modification"/>
    <property type="evidence" value="ECO:0007669"/>
    <property type="project" value="InterPro"/>
</dbReference>
<sequence>MKPGFYAVVGNSDYIRLNESRIPIWELFDEQPTGWLRSLTSRPTVMPDRQPMIWDCGAFGYRNLDIPQIRGRFVTAHLCIYQYARLSKPGDAIVAPDHLLVGNRIDERRKFNWQQAIEFIKLAALKLPDRMPMAVVHGLTLTERIQRAIELYEIGYRAVGIGGLVAGARNFHSSLIAIAATIEAIRQIDTNVHFHIFGLCSPRYARAFNQLGVSFDGSTYAKEAFIARNFLIHQGGRLVRYPAASNDTKAIAPRCCCRACNILRQYQIDPRYYGKSRQHDIGRLAHNLNQLLLAHNHNKSTLAASGLFQLQC</sequence>
<evidence type="ECO:0000313" key="2">
    <source>
        <dbReference type="Proteomes" id="UP000010384"/>
    </source>
</evidence>
<gene>
    <name evidence="1" type="ORF">Chro_5740</name>
</gene>
<keyword evidence="2" id="KW-1185">Reference proteome</keyword>
<organism evidence="1 2">
    <name type="scientific">Chroococcidiopsis thermalis (strain PCC 7203)</name>
    <dbReference type="NCBI Taxonomy" id="251229"/>
    <lineage>
        <taxon>Bacteria</taxon>
        <taxon>Bacillati</taxon>
        <taxon>Cyanobacteriota</taxon>
        <taxon>Cyanophyceae</taxon>
        <taxon>Chroococcidiopsidales</taxon>
        <taxon>Chroococcidiopsidaceae</taxon>
        <taxon>Chroococcidiopsis</taxon>
    </lineage>
</organism>
<accession>K9U9G8</accession>
<evidence type="ECO:0000313" key="1">
    <source>
        <dbReference type="EMBL" id="AFY91086.1"/>
    </source>
</evidence>
<dbReference type="AlphaFoldDB" id="K9U9G8"/>
<dbReference type="InterPro" id="IPR036511">
    <property type="entry name" value="TGT-like_sf"/>
</dbReference>
<evidence type="ECO:0008006" key="3">
    <source>
        <dbReference type="Google" id="ProtNLM"/>
    </source>
</evidence>